<keyword evidence="3" id="KW-1185">Reference proteome</keyword>
<evidence type="ECO:0000313" key="3">
    <source>
        <dbReference type="Proteomes" id="UP000265631"/>
    </source>
</evidence>
<feature type="compositionally biased region" description="Low complexity" evidence="1">
    <location>
        <begin position="8"/>
        <end position="29"/>
    </location>
</feature>
<evidence type="ECO:0000313" key="2">
    <source>
        <dbReference type="EMBL" id="RFN53937.1"/>
    </source>
</evidence>
<organism evidence="2 3">
    <name type="scientific">Fusarium flagelliforme</name>
    <dbReference type="NCBI Taxonomy" id="2675880"/>
    <lineage>
        <taxon>Eukaryota</taxon>
        <taxon>Fungi</taxon>
        <taxon>Dikarya</taxon>
        <taxon>Ascomycota</taxon>
        <taxon>Pezizomycotina</taxon>
        <taxon>Sordariomycetes</taxon>
        <taxon>Hypocreomycetidae</taxon>
        <taxon>Hypocreales</taxon>
        <taxon>Nectriaceae</taxon>
        <taxon>Fusarium</taxon>
        <taxon>Fusarium incarnatum-equiseti species complex</taxon>
    </lineage>
</organism>
<comment type="caution">
    <text evidence="2">The sequence shown here is derived from an EMBL/GenBank/DDBJ whole genome shotgun (WGS) entry which is preliminary data.</text>
</comment>
<dbReference type="AlphaFoldDB" id="A0A395N1W7"/>
<dbReference type="Proteomes" id="UP000265631">
    <property type="component" value="Unassembled WGS sequence"/>
</dbReference>
<feature type="region of interest" description="Disordered" evidence="1">
    <location>
        <begin position="1"/>
        <end position="41"/>
    </location>
</feature>
<reference evidence="2 3" key="1">
    <citation type="journal article" date="2018" name="PLoS Pathog.">
        <title>Evolution of structural diversity of trichothecenes, a family of toxins produced by plant pathogenic and entomopathogenic fungi.</title>
        <authorList>
            <person name="Proctor R.H."/>
            <person name="McCormick S.P."/>
            <person name="Kim H.S."/>
            <person name="Cardoza R.E."/>
            <person name="Stanley A.M."/>
            <person name="Lindo L."/>
            <person name="Kelly A."/>
            <person name="Brown D.W."/>
            <person name="Lee T."/>
            <person name="Vaughan M.M."/>
            <person name="Alexander N.J."/>
            <person name="Busman M."/>
            <person name="Gutierrez S."/>
        </authorList>
    </citation>
    <scope>NUCLEOTIDE SEQUENCE [LARGE SCALE GENOMIC DNA]</scope>
    <source>
        <strain evidence="2 3">NRRL 13405</strain>
    </source>
</reference>
<dbReference type="EMBL" id="PXXK01000033">
    <property type="protein sequence ID" value="RFN53937.1"/>
    <property type="molecule type" value="Genomic_DNA"/>
</dbReference>
<accession>A0A395N1W7</accession>
<evidence type="ECO:0008006" key="4">
    <source>
        <dbReference type="Google" id="ProtNLM"/>
    </source>
</evidence>
<evidence type="ECO:0000256" key="1">
    <source>
        <dbReference type="SAM" id="MobiDB-lite"/>
    </source>
</evidence>
<sequence length="672" mass="76525">MANNDFRSTGSGSTVSTSIPSSDQSCSSSTQDWPLNKDEDDTLIPSSADIHRTFCDGTATWRALLRQANEIPSELWPAYALDPYIILVDVPSLPEQLPRRDLIYGRPCWELPLDVGGTLCEDHDPRSNVAHVHGRRVIFRLGTQDPIRCDICLDAASFPLGVGSETTSSLAILVMCWSYIFSVRLLEMQGRQVQYKMDRLWPITSHCQTEHVVDLDLEGASPSLIRWLCAILSPKIGWRAKDQRGLPPWATSFAKEVKLGIKASTPAIETRMPPSSSEATDLLIELCQLFDLGAKATDASGLESIPPYKASFLATLVLPFYNFMKLQPQLPPPRLTRPQKNGTFRTSHKQMIRRYFNDMRYFMTLSTDPVSIGSIIWSIFWQPDVDCNLVSPWLASILDTLEPVIQQKRVDVVIKVFLSRRPRVAIWWVALFLLGDLAILEWIQRYAVKLEEKYGFGSLSPPDPMVSAWTGSRQSFLDLERDSLYAAPDDLVARADLLRCRFDLKLQDSAGSNLSWRPFGYIQKKHVELELWAQLETRYSRKYHSFTWYLHHKQPVSDKGFRVCTGRNVRDMPDNLEMSTTSSIDSPVKDCQCIKVRPSKESTLRMMSFLVEDVAGSRDWVNADLPGKHEQFSWLRDWEGVDGRDGVVVEHEEESVKSPSWFLGEWIRDKYH</sequence>
<proteinExistence type="predicted"/>
<gene>
    <name evidence="2" type="ORF">FIE12Z_1684</name>
</gene>
<protein>
    <recommendedName>
        <fullName evidence="4">Immunoglobulin variable region used by the itc63b heavy chain</fullName>
    </recommendedName>
</protein>
<name>A0A395N1W7_9HYPO</name>